<evidence type="ECO:0000256" key="2">
    <source>
        <dbReference type="SAM" id="SignalP"/>
    </source>
</evidence>
<feature type="region of interest" description="Disordered" evidence="1">
    <location>
        <begin position="113"/>
        <end position="136"/>
    </location>
</feature>
<keyword evidence="2" id="KW-0732">Signal</keyword>
<sequence length="136" mass="15113">MIRVLARRRLLRVLGALGVAAAAHTAIAADAVSPLDRRIALLARELDLDATQQLKVRALLEGQREQIVRAWQDESVPGALRIARTQAISEQTEDGIRALLTDAQKQKYFKPRMERGPIGGTSDDDLATYVDKMNRR</sequence>
<name>A0A848H0Y8_9BURK</name>
<protein>
    <recommendedName>
        <fullName evidence="5">LTXXQ motif family protein</fullName>
    </recommendedName>
</protein>
<dbReference type="EMBL" id="JABBFX010000001">
    <property type="protein sequence ID" value="NML44465.1"/>
    <property type="molecule type" value="Genomic_DNA"/>
</dbReference>
<dbReference type="InterPro" id="IPR006311">
    <property type="entry name" value="TAT_signal"/>
</dbReference>
<feature type="chain" id="PRO_5032510079" description="LTXXQ motif family protein" evidence="2">
    <location>
        <begin position="29"/>
        <end position="136"/>
    </location>
</feature>
<evidence type="ECO:0000256" key="1">
    <source>
        <dbReference type="SAM" id="MobiDB-lite"/>
    </source>
</evidence>
<keyword evidence="4" id="KW-1185">Reference proteome</keyword>
<dbReference type="RefSeq" id="WP_169418591.1">
    <property type="nucleotide sequence ID" value="NZ_JABBFX010000001.1"/>
</dbReference>
<proteinExistence type="predicted"/>
<evidence type="ECO:0008006" key="5">
    <source>
        <dbReference type="Google" id="ProtNLM"/>
    </source>
</evidence>
<gene>
    <name evidence="3" type="ORF">HHL11_11935</name>
</gene>
<reference evidence="3 4" key="1">
    <citation type="submission" date="2020-04" db="EMBL/GenBank/DDBJ databases">
        <title>Ramlibacter sp. G-1-2-2 isolated from soil.</title>
        <authorList>
            <person name="Dahal R.H."/>
        </authorList>
    </citation>
    <scope>NUCLEOTIDE SEQUENCE [LARGE SCALE GENOMIC DNA]</scope>
    <source>
        <strain evidence="3 4">G-1-2-2</strain>
    </source>
</reference>
<accession>A0A848H0Y8</accession>
<feature type="signal peptide" evidence="2">
    <location>
        <begin position="1"/>
        <end position="28"/>
    </location>
</feature>
<evidence type="ECO:0000313" key="4">
    <source>
        <dbReference type="Proteomes" id="UP000541185"/>
    </source>
</evidence>
<dbReference type="AlphaFoldDB" id="A0A848H0Y8"/>
<dbReference type="Proteomes" id="UP000541185">
    <property type="component" value="Unassembled WGS sequence"/>
</dbReference>
<comment type="caution">
    <text evidence="3">The sequence shown here is derived from an EMBL/GenBank/DDBJ whole genome shotgun (WGS) entry which is preliminary data.</text>
</comment>
<evidence type="ECO:0000313" key="3">
    <source>
        <dbReference type="EMBL" id="NML44465.1"/>
    </source>
</evidence>
<dbReference type="PROSITE" id="PS51318">
    <property type="entry name" value="TAT"/>
    <property type="match status" value="1"/>
</dbReference>
<organism evidence="3 4">
    <name type="scientific">Ramlibacter agri</name>
    <dbReference type="NCBI Taxonomy" id="2728837"/>
    <lineage>
        <taxon>Bacteria</taxon>
        <taxon>Pseudomonadati</taxon>
        <taxon>Pseudomonadota</taxon>
        <taxon>Betaproteobacteria</taxon>
        <taxon>Burkholderiales</taxon>
        <taxon>Comamonadaceae</taxon>
        <taxon>Ramlibacter</taxon>
    </lineage>
</organism>